<dbReference type="AlphaFoldDB" id="A0A1H8VWT9"/>
<dbReference type="InterPro" id="IPR050500">
    <property type="entry name" value="Phos_Acetyltrans/Butyryltrans"/>
</dbReference>
<dbReference type="SUPFAM" id="SSF54637">
    <property type="entry name" value="Thioesterase/thiol ester dehydrase-isomerase"/>
    <property type="match status" value="1"/>
</dbReference>
<dbReference type="SUPFAM" id="SSF53659">
    <property type="entry name" value="Isocitrate/Isopropylmalate dehydrogenase-like"/>
    <property type="match status" value="1"/>
</dbReference>
<feature type="domain" description="Phosphate acetyl/butaryl transferase" evidence="3">
    <location>
        <begin position="240"/>
        <end position="454"/>
    </location>
</feature>
<keyword evidence="1 4" id="KW-0808">Transferase</keyword>
<dbReference type="Proteomes" id="UP000198893">
    <property type="component" value="Unassembled WGS sequence"/>
</dbReference>
<evidence type="ECO:0000256" key="1">
    <source>
        <dbReference type="ARBA" id="ARBA00022679"/>
    </source>
</evidence>
<dbReference type="PANTHER" id="PTHR43356">
    <property type="entry name" value="PHOSPHATE ACETYLTRANSFERASE"/>
    <property type="match status" value="1"/>
</dbReference>
<organism evidence="4 5">
    <name type="scientific">Salinihabitans flavidus</name>
    <dbReference type="NCBI Taxonomy" id="569882"/>
    <lineage>
        <taxon>Bacteria</taxon>
        <taxon>Pseudomonadati</taxon>
        <taxon>Pseudomonadota</taxon>
        <taxon>Alphaproteobacteria</taxon>
        <taxon>Rhodobacterales</taxon>
        <taxon>Roseobacteraceae</taxon>
        <taxon>Salinihabitans</taxon>
    </lineage>
</organism>
<dbReference type="Gene3D" id="3.40.718.10">
    <property type="entry name" value="Isopropylmalate Dehydrogenase"/>
    <property type="match status" value="1"/>
</dbReference>
<dbReference type="InterPro" id="IPR002505">
    <property type="entry name" value="PTA_PTB"/>
</dbReference>
<proteinExistence type="predicted"/>
<dbReference type="Gene3D" id="3.10.129.10">
    <property type="entry name" value="Hotdog Thioesterase"/>
    <property type="match status" value="1"/>
</dbReference>
<keyword evidence="2" id="KW-0012">Acyltransferase</keyword>
<evidence type="ECO:0000313" key="5">
    <source>
        <dbReference type="Proteomes" id="UP000198893"/>
    </source>
</evidence>
<evidence type="ECO:0000259" key="3">
    <source>
        <dbReference type="Pfam" id="PF01515"/>
    </source>
</evidence>
<protein>
    <submittedName>
        <fullName evidence="4">Phosphate butyryltransferase</fullName>
    </submittedName>
</protein>
<keyword evidence="5" id="KW-1185">Reference proteome</keyword>
<accession>A0A1H8VWT9</accession>
<dbReference type="Pfam" id="PF01515">
    <property type="entry name" value="PTA_PTB"/>
    <property type="match status" value="1"/>
</dbReference>
<evidence type="ECO:0000256" key="2">
    <source>
        <dbReference type="ARBA" id="ARBA00023315"/>
    </source>
</evidence>
<dbReference type="InterPro" id="IPR029069">
    <property type="entry name" value="HotDog_dom_sf"/>
</dbReference>
<dbReference type="EMBL" id="FODS01000036">
    <property type="protein sequence ID" value="SEP19784.1"/>
    <property type="molecule type" value="Genomic_DNA"/>
</dbReference>
<evidence type="ECO:0000313" key="4">
    <source>
        <dbReference type="EMBL" id="SEP19784.1"/>
    </source>
</evidence>
<sequence length="465" mass="49164">MSPPDTITNRPFDSLKPGDGARIERRVSVGDMRGFTTHAADITDNGIDRALASDPDFRAALAQGGVAVTLLVTLIIARFPGPGTRLDTLSLECSGVLKQGDMAIAEVTVASLDAKSRKVQLDCRCRREDGTIILAGRIGVIAPDSQVTRPFGRPVALEPGHAPDRFEHIEDLAREMGPVRMAVVNPVDAPSIEGALSSARAGLIEPVLFGAEKKLRTAAEEARVDLSGVEIRDTPDPEQAARAAAQLAAEGGCEGLMKGSLHTDTLLRAVIDIRELRTARRMSHVFVEDVPGYPRLLLVSDAAVNIRPDLDTLRDIVQSAIDLARAIGIARPRVALLSAVETVTEDIPSTVAARNIREMAERGEITGADVDGPFAMDNAVFEGAARIKGITSPVAGQADILIAPDLEAGNILAKSLDYLAGAEAAGIALGARIPIALTSRADNARERRASAALAVLVAIRNRRGE</sequence>
<reference evidence="4 5" key="1">
    <citation type="submission" date="2016-10" db="EMBL/GenBank/DDBJ databases">
        <authorList>
            <person name="de Groot N.N."/>
        </authorList>
    </citation>
    <scope>NUCLEOTIDE SEQUENCE [LARGE SCALE GENOMIC DNA]</scope>
    <source>
        <strain evidence="4 5">DSM 27842</strain>
    </source>
</reference>
<dbReference type="NCBIfam" id="NF006045">
    <property type="entry name" value="PRK08190.1"/>
    <property type="match status" value="1"/>
</dbReference>
<dbReference type="OrthoDB" id="9800237at2"/>
<dbReference type="PANTHER" id="PTHR43356:SF2">
    <property type="entry name" value="PHOSPHATE ACETYLTRANSFERASE"/>
    <property type="match status" value="1"/>
</dbReference>
<name>A0A1H8VWT9_9RHOB</name>
<gene>
    <name evidence="4" type="ORF">SAMN04490248_13610</name>
</gene>
<dbReference type="RefSeq" id="WP_093120486.1">
    <property type="nucleotide sequence ID" value="NZ_FODS01000036.1"/>
</dbReference>
<dbReference type="GO" id="GO:0016746">
    <property type="term" value="F:acyltransferase activity"/>
    <property type="evidence" value="ECO:0007669"/>
    <property type="project" value="UniProtKB-KW"/>
</dbReference>
<dbReference type="STRING" id="569882.SAMN04490248_13610"/>